<sequence length="140" mass="15768">MYVVAKEGAYLTAAAAFGISQHPPAPASQPDAFTVTERMDNPIFVPARPHPWNASRSYRRSRPIFRWPRIATLPMPKHVRSNRPTKHPHTRPGLPNLVTKTAPVAQERLAPMQDAQCFHVLFHSCQFKKADRVLRDGPEG</sequence>
<proteinExistence type="predicted"/>
<evidence type="ECO:0000313" key="3">
    <source>
        <dbReference type="Proteomes" id="UP000699042"/>
    </source>
</evidence>
<evidence type="ECO:0000313" key="2">
    <source>
        <dbReference type="EMBL" id="KAG7050295.1"/>
    </source>
</evidence>
<accession>A0A9P7R696</accession>
<dbReference type="AlphaFoldDB" id="A0A9P7R696"/>
<organism evidence="2 3">
    <name type="scientific">Colletotrichum scovillei</name>
    <dbReference type="NCBI Taxonomy" id="1209932"/>
    <lineage>
        <taxon>Eukaryota</taxon>
        <taxon>Fungi</taxon>
        <taxon>Dikarya</taxon>
        <taxon>Ascomycota</taxon>
        <taxon>Pezizomycotina</taxon>
        <taxon>Sordariomycetes</taxon>
        <taxon>Hypocreomycetidae</taxon>
        <taxon>Glomerellales</taxon>
        <taxon>Glomerellaceae</taxon>
        <taxon>Colletotrichum</taxon>
        <taxon>Colletotrichum acutatum species complex</taxon>
    </lineage>
</organism>
<keyword evidence="3" id="KW-1185">Reference proteome</keyword>
<gene>
    <name evidence="2" type="ORF">JMJ77_013047</name>
</gene>
<dbReference type="EMBL" id="JAESDN010000005">
    <property type="protein sequence ID" value="KAG7050295.1"/>
    <property type="molecule type" value="Genomic_DNA"/>
</dbReference>
<feature type="compositionally biased region" description="Basic residues" evidence="1">
    <location>
        <begin position="77"/>
        <end position="90"/>
    </location>
</feature>
<evidence type="ECO:0000256" key="1">
    <source>
        <dbReference type="SAM" id="MobiDB-lite"/>
    </source>
</evidence>
<dbReference type="Proteomes" id="UP000699042">
    <property type="component" value="Unassembled WGS sequence"/>
</dbReference>
<comment type="caution">
    <text evidence="2">The sequence shown here is derived from an EMBL/GenBank/DDBJ whole genome shotgun (WGS) entry which is preliminary data.</text>
</comment>
<protein>
    <submittedName>
        <fullName evidence="2">Uncharacterized protein</fullName>
    </submittedName>
</protein>
<reference evidence="2" key="1">
    <citation type="submission" date="2021-05" db="EMBL/GenBank/DDBJ databases">
        <title>Comparative genomics of three Colletotrichum scovillei strains and genetic complementation revealed genes involved fungal growth and virulence on chili pepper.</title>
        <authorList>
            <person name="Hsieh D.-K."/>
            <person name="Chuang S.-C."/>
            <person name="Chen C.-Y."/>
            <person name="Chao Y.-T."/>
            <person name="Lu M.-Y.J."/>
            <person name="Lee M.-H."/>
            <person name="Shih M.-C."/>
        </authorList>
    </citation>
    <scope>NUCLEOTIDE SEQUENCE</scope>
    <source>
        <strain evidence="2">Coll-153</strain>
    </source>
</reference>
<name>A0A9P7R696_9PEZI</name>
<feature type="region of interest" description="Disordered" evidence="1">
    <location>
        <begin position="77"/>
        <end position="96"/>
    </location>
</feature>